<feature type="region of interest" description="Disordered" evidence="1">
    <location>
        <begin position="536"/>
        <end position="579"/>
    </location>
</feature>
<dbReference type="SUPFAM" id="SSF56112">
    <property type="entry name" value="Protein kinase-like (PK-like)"/>
    <property type="match status" value="1"/>
</dbReference>
<keyword evidence="2" id="KW-0808">Transferase</keyword>
<keyword evidence="2" id="KW-0418">Kinase</keyword>
<reference evidence="2 3" key="1">
    <citation type="journal article" date="2018" name="Plant J.">
        <title>Genome sequences of Chlorella sorokiniana UTEX 1602 and Micractinium conductrix SAG 241.80: implications to maltose excretion by a green alga.</title>
        <authorList>
            <person name="Arriola M.B."/>
            <person name="Velmurugan N."/>
            <person name="Zhang Y."/>
            <person name="Plunkett M.H."/>
            <person name="Hondzo H."/>
            <person name="Barney B.M."/>
        </authorList>
    </citation>
    <scope>NUCLEOTIDE SEQUENCE [LARGE SCALE GENOMIC DNA]</scope>
    <source>
        <strain evidence="3">UTEX 1602</strain>
    </source>
</reference>
<evidence type="ECO:0000256" key="1">
    <source>
        <dbReference type="SAM" id="MobiDB-lite"/>
    </source>
</evidence>
<dbReference type="AlphaFoldDB" id="A0A2P6U284"/>
<feature type="region of interest" description="Disordered" evidence="1">
    <location>
        <begin position="772"/>
        <end position="799"/>
    </location>
</feature>
<name>A0A2P6U284_CHLSO</name>
<comment type="caution">
    <text evidence="2">The sequence shown here is derived from an EMBL/GenBank/DDBJ whole genome shotgun (WGS) entry which is preliminary data.</text>
</comment>
<dbReference type="EMBL" id="LHPG02000002">
    <property type="protein sequence ID" value="PRW60428.1"/>
    <property type="molecule type" value="Genomic_DNA"/>
</dbReference>
<keyword evidence="2" id="KW-0675">Receptor</keyword>
<accession>A0A2P6U284</accession>
<dbReference type="Proteomes" id="UP000239899">
    <property type="component" value="Unassembled WGS sequence"/>
</dbReference>
<sequence length="915" mass="97407">MPWRTSPAHKERCVSYAALMDAAAATPGVVQQWGRTSPYAHLLQSSSGMHLELYRSSALDDTGAPLRTVVAVHLEHMGGMVAAKLCSLATPRAVGAFLAELRRLKRLNGRWGLSFDRWRRCGATIFELFDGGDFAGLLDRAVVQAWQCGERIRPHLLLRPLADVGQEVYEFNSCERHAWMDGKSSNVALRQQGPAGMIDVGSALPHGPARREHIVDGCDNHDAFTIIERQVTPQSDVGSLGIMTLDALLGRPASSAGAMAGAVGYKHTTAIFRMIRDFISEHSCEELLALEMPVSNLLGVEPSLAGVGLLLSALLICPDNTVKLTVEEAVCGLRGLARAQEVLDTRQDGPGGFPYLAYFHLLLAQLCAFIGQRRLGLPDSPSVSRGGAAVLGEAGLAVARELYTSSIVSFNTAIRSAAPYWTHQGTITAEAWELCTQGLHLEDNQLPRVYHPVLHPAQFGAMFAFEERDRRHWLTENILSNICEDFPAYLLYKGMCGPAPNDNPSLLVEPLQQWLYSLLAPTVECAEAHAGRLQPPAAIPTRTSGSVGAGAAEEEEEVPRAAPSPALAGSNSHNQRRPPKSFTAQLAELQAECAIKGIAEGSPEYNDAVIDLLANLQQLLHLGTAAPQRRSGRGGGSSRSTAALTSAPVAWQGWTKTVESCCTALGLSKLPKGAAAAVQPSSILLYFACGHHGVVQAARTLQAMPPWIAPLLGHKVYIVADVYSSALSMQQEVAGSGCSAAALAQLPHLPPDQTRAAGLQFVLTLQGNGSMAGSSKGSSKPAATKQAAGHAGRGAAGQHAAAAQDAENSIVQPWLAVAAELIASGGVVRGPVSLTCEWGPLWSLLREQGIGACPQLSAAWQVLALRSLASLARVQRHLKLYLCVQNPTAAGTQFVPLPTRFQPRDYTDSKLAAQL</sequence>
<dbReference type="InterPro" id="IPR011009">
    <property type="entry name" value="Kinase-like_dom_sf"/>
</dbReference>
<proteinExistence type="predicted"/>
<feature type="compositionally biased region" description="Low complexity" evidence="1">
    <location>
        <begin position="772"/>
        <end position="790"/>
    </location>
</feature>
<keyword evidence="3" id="KW-1185">Reference proteome</keyword>
<organism evidence="2 3">
    <name type="scientific">Chlorella sorokiniana</name>
    <name type="common">Freshwater green alga</name>
    <dbReference type="NCBI Taxonomy" id="3076"/>
    <lineage>
        <taxon>Eukaryota</taxon>
        <taxon>Viridiplantae</taxon>
        <taxon>Chlorophyta</taxon>
        <taxon>core chlorophytes</taxon>
        <taxon>Trebouxiophyceae</taxon>
        <taxon>Chlorellales</taxon>
        <taxon>Chlorellaceae</taxon>
        <taxon>Chlorella clade</taxon>
        <taxon>Chlorella</taxon>
    </lineage>
</organism>
<gene>
    <name evidence="2" type="ORF">C2E21_0769</name>
</gene>
<protein>
    <submittedName>
        <fullName evidence="2">Leucine-rich repeat receptor kinase</fullName>
    </submittedName>
</protein>
<dbReference type="GO" id="GO:0016301">
    <property type="term" value="F:kinase activity"/>
    <property type="evidence" value="ECO:0007669"/>
    <property type="project" value="UniProtKB-KW"/>
</dbReference>
<evidence type="ECO:0000313" key="2">
    <source>
        <dbReference type="EMBL" id="PRW60428.1"/>
    </source>
</evidence>
<evidence type="ECO:0000313" key="3">
    <source>
        <dbReference type="Proteomes" id="UP000239899"/>
    </source>
</evidence>